<evidence type="ECO:0000256" key="1">
    <source>
        <dbReference type="ARBA" id="ARBA00004651"/>
    </source>
</evidence>
<dbReference type="GO" id="GO:0005886">
    <property type="term" value="C:plasma membrane"/>
    <property type="evidence" value="ECO:0007669"/>
    <property type="project" value="UniProtKB-SubCell"/>
</dbReference>
<evidence type="ECO:0000256" key="5">
    <source>
        <dbReference type="ARBA" id="ARBA00022989"/>
    </source>
</evidence>
<evidence type="ECO:0000256" key="3">
    <source>
        <dbReference type="ARBA" id="ARBA00022475"/>
    </source>
</evidence>
<dbReference type="GO" id="GO:0008324">
    <property type="term" value="F:monoatomic cation transmembrane transporter activity"/>
    <property type="evidence" value="ECO:0007669"/>
    <property type="project" value="InterPro"/>
</dbReference>
<proteinExistence type="inferred from homology"/>
<keyword evidence="6" id="KW-0472">Membrane</keyword>
<evidence type="ECO:0000256" key="2">
    <source>
        <dbReference type="ARBA" id="ARBA00006228"/>
    </source>
</evidence>
<name>I0UXQ2_9PSEU</name>
<dbReference type="HOGENOM" id="CLU_086615_0_1_11"/>
<feature type="region of interest" description="Disordered" evidence="7">
    <location>
        <begin position="171"/>
        <end position="206"/>
    </location>
</feature>
<evidence type="ECO:0000256" key="7">
    <source>
        <dbReference type="SAM" id="MobiDB-lite"/>
    </source>
</evidence>
<evidence type="ECO:0000313" key="8">
    <source>
        <dbReference type="EMBL" id="EID52655.1"/>
    </source>
</evidence>
<dbReference type="Pfam" id="PF01899">
    <property type="entry name" value="MNHE"/>
    <property type="match status" value="1"/>
</dbReference>
<dbReference type="Proteomes" id="UP000004691">
    <property type="component" value="Unassembled WGS sequence"/>
</dbReference>
<dbReference type="OrthoDB" id="3556991at2"/>
<feature type="compositionally biased region" description="Basic and acidic residues" evidence="7">
    <location>
        <begin position="171"/>
        <end position="181"/>
    </location>
</feature>
<dbReference type="PANTHER" id="PTHR34584">
    <property type="entry name" value="NA(+)/H(+) ANTIPORTER SUBUNIT E1"/>
    <property type="match status" value="1"/>
</dbReference>
<evidence type="ECO:0000313" key="9">
    <source>
        <dbReference type="Proteomes" id="UP000004691"/>
    </source>
</evidence>
<comment type="subcellular location">
    <subcellularLocation>
        <location evidence="1">Cell membrane</location>
        <topology evidence="1">Multi-pass membrane protein</topology>
    </subcellularLocation>
</comment>
<dbReference type="PANTHER" id="PTHR34584:SF1">
    <property type="entry name" value="NA(+)_H(+) ANTIPORTER SUBUNIT E1"/>
    <property type="match status" value="1"/>
</dbReference>
<dbReference type="RefSeq" id="WP_006236751.1">
    <property type="nucleotide sequence ID" value="NZ_JH636049.1"/>
</dbReference>
<dbReference type="AlphaFoldDB" id="I0UXQ2"/>
<dbReference type="InterPro" id="IPR002758">
    <property type="entry name" value="Cation_antiport_E"/>
</dbReference>
<comment type="similarity">
    <text evidence="2">Belongs to the CPA3 antiporters (TC 2.A.63) subunit E family.</text>
</comment>
<dbReference type="STRING" id="882086.SacxiDRAFT_0378"/>
<dbReference type="EMBL" id="JH636049">
    <property type="protein sequence ID" value="EID52655.1"/>
    <property type="molecule type" value="Genomic_DNA"/>
</dbReference>
<dbReference type="eggNOG" id="COG1863">
    <property type="taxonomic scope" value="Bacteria"/>
</dbReference>
<gene>
    <name evidence="8" type="ORF">SacxiDRAFT_0378</name>
</gene>
<sequence length="206" mass="22636">MRDGMRRFSPLLALWLLGAWLLLWRSVEPLVLVSGVLATVAVLSMFPFGPVRSPLLLRPHRLFVLTVYLAWDLLGSGVRVGRDAVRSGPRTKAVIVEVPILVNRDFLVASTANLVSLSPGTFVLHIDRSGGRLYLYALGVGARDIASLVRDSIRMQTRVVKTFGTTEEIRTSEEQARRFGAEPRLAPGQPDSGGDTGTDSTREEKQ</sequence>
<keyword evidence="3" id="KW-1003">Cell membrane</keyword>
<reference evidence="8 9" key="1">
    <citation type="submission" date="2012-01" db="EMBL/GenBank/DDBJ databases">
        <title>Improved High-Quality Draft sequence of Saccharomonospora xinjiangensis XJ-54.</title>
        <authorList>
            <consortium name="US DOE Joint Genome Institute"/>
            <person name="Lucas S."/>
            <person name="Han J."/>
            <person name="Lapidus A."/>
            <person name="Cheng J.-F."/>
            <person name="Goodwin L."/>
            <person name="Pitluck S."/>
            <person name="Peters L."/>
            <person name="Mikhailova N."/>
            <person name="Teshima H."/>
            <person name="Detter J.C."/>
            <person name="Han C."/>
            <person name="Tapia R."/>
            <person name="Land M."/>
            <person name="Hauser L."/>
            <person name="Kyrpides N."/>
            <person name="Ivanova N."/>
            <person name="Pagani I."/>
            <person name="Brambilla E.-M."/>
            <person name="Klenk H.-P."/>
            <person name="Woyke T."/>
        </authorList>
    </citation>
    <scope>NUCLEOTIDE SEQUENCE [LARGE SCALE GENOMIC DNA]</scope>
    <source>
        <strain evidence="8 9">XJ-54</strain>
    </source>
</reference>
<keyword evidence="9" id="KW-1185">Reference proteome</keyword>
<protein>
    <submittedName>
        <fullName evidence="8">Multisubunit Na+/H+ antiporter, MnhE subunit</fullName>
    </submittedName>
</protein>
<keyword evidence="5" id="KW-1133">Transmembrane helix</keyword>
<evidence type="ECO:0000256" key="6">
    <source>
        <dbReference type="ARBA" id="ARBA00023136"/>
    </source>
</evidence>
<keyword evidence="4" id="KW-0812">Transmembrane</keyword>
<accession>I0UXQ2</accession>
<organism evidence="8 9">
    <name type="scientific">Saccharomonospora xinjiangensis XJ-54</name>
    <dbReference type="NCBI Taxonomy" id="882086"/>
    <lineage>
        <taxon>Bacteria</taxon>
        <taxon>Bacillati</taxon>
        <taxon>Actinomycetota</taxon>
        <taxon>Actinomycetes</taxon>
        <taxon>Pseudonocardiales</taxon>
        <taxon>Pseudonocardiaceae</taxon>
        <taxon>Saccharomonospora</taxon>
    </lineage>
</organism>
<evidence type="ECO:0000256" key="4">
    <source>
        <dbReference type="ARBA" id="ARBA00022692"/>
    </source>
</evidence>